<reference evidence="2" key="1">
    <citation type="submission" date="2019-03" db="EMBL/GenBank/DDBJ databases">
        <authorList>
            <person name="Hao L."/>
        </authorList>
    </citation>
    <scope>NUCLEOTIDE SEQUENCE</scope>
</reference>
<dbReference type="GO" id="GO:0015937">
    <property type="term" value="P:coenzyme A biosynthetic process"/>
    <property type="evidence" value="ECO:0007669"/>
    <property type="project" value="InterPro"/>
</dbReference>
<dbReference type="EC" id="6.3.2.5" evidence="2"/>
<dbReference type="AlphaFoldDB" id="A0A485M333"/>
<sequence length="229" mass="24912">MEKIQALLPSKGDLRGLSILVTAGPTREPIDPVRYLTNRSSGKMGYALAGAAAKRGASVILISGPTNLQVPHGVEMRYVETAAEMFNEVMEYFPRVDIVIKAAAVADYKPREVSGQKIKKTGANLVIECDKNPDILAELGRRKAHQTLVGFAAETSNLEDNAHQKVRNKNLDLLVANDVTLPGAGFEADTNIVKLVYPGQYVLPLPIMDKTALAHRILDEVLKLRSNGQ</sequence>
<gene>
    <name evidence="2" type="ORF">SCFA_2910001</name>
</gene>
<feature type="domain" description="DNA/pantothenate metabolism flavoprotein C-terminal" evidence="1">
    <location>
        <begin position="14"/>
        <end position="223"/>
    </location>
</feature>
<dbReference type="GO" id="GO:0015941">
    <property type="term" value="P:pantothenate catabolic process"/>
    <property type="evidence" value="ECO:0007669"/>
    <property type="project" value="InterPro"/>
</dbReference>
<dbReference type="InterPro" id="IPR005252">
    <property type="entry name" value="CoaBC"/>
</dbReference>
<dbReference type="EMBL" id="CAADRN010000214">
    <property type="protein sequence ID" value="VFU15219.1"/>
    <property type="molecule type" value="Genomic_DNA"/>
</dbReference>
<protein>
    <submittedName>
        <fullName evidence="2">Coenzyme A biosynthesis bifunctional protein CoaBC phosphopantothenoylcysteine synthetase/decarboxylase</fullName>
        <ecNumber evidence="2">4.1.1.36</ecNumber>
        <ecNumber evidence="2">6.3.2.5</ecNumber>
    </submittedName>
</protein>
<dbReference type="Gene3D" id="3.40.50.10300">
    <property type="entry name" value="CoaB-like"/>
    <property type="match status" value="1"/>
</dbReference>
<organism evidence="2">
    <name type="scientific">anaerobic digester metagenome</name>
    <dbReference type="NCBI Taxonomy" id="1263854"/>
    <lineage>
        <taxon>unclassified sequences</taxon>
        <taxon>metagenomes</taxon>
        <taxon>ecological metagenomes</taxon>
    </lineage>
</organism>
<accession>A0A485M333</accession>
<dbReference type="GO" id="GO:0010181">
    <property type="term" value="F:FMN binding"/>
    <property type="evidence" value="ECO:0007669"/>
    <property type="project" value="InterPro"/>
</dbReference>
<dbReference type="GO" id="GO:0004632">
    <property type="term" value="F:phosphopantothenate--cysteine ligase activity"/>
    <property type="evidence" value="ECO:0007669"/>
    <property type="project" value="UniProtKB-EC"/>
</dbReference>
<evidence type="ECO:0000313" key="2">
    <source>
        <dbReference type="EMBL" id="VFU15219.1"/>
    </source>
</evidence>
<dbReference type="InterPro" id="IPR035929">
    <property type="entry name" value="CoaB-like_sf"/>
</dbReference>
<dbReference type="EC" id="4.1.1.36" evidence="2"/>
<dbReference type="GO" id="GO:0004633">
    <property type="term" value="F:phosphopantothenoylcysteine decarboxylase activity"/>
    <property type="evidence" value="ECO:0007669"/>
    <property type="project" value="UniProtKB-EC"/>
</dbReference>
<dbReference type="InterPro" id="IPR007085">
    <property type="entry name" value="DNA/pantothenate-metab_flavo_C"/>
</dbReference>
<name>A0A485M333_9ZZZZ</name>
<keyword evidence="2" id="KW-0456">Lyase</keyword>
<proteinExistence type="predicted"/>
<keyword evidence="2" id="KW-0436">Ligase</keyword>
<dbReference type="Pfam" id="PF04127">
    <property type="entry name" value="DFP"/>
    <property type="match status" value="1"/>
</dbReference>
<dbReference type="SUPFAM" id="SSF102645">
    <property type="entry name" value="CoaB-like"/>
    <property type="match status" value="1"/>
</dbReference>
<evidence type="ECO:0000259" key="1">
    <source>
        <dbReference type="Pfam" id="PF04127"/>
    </source>
</evidence>
<dbReference type="NCBIfam" id="TIGR00521">
    <property type="entry name" value="coaBC_dfp"/>
    <property type="match status" value="1"/>
</dbReference>